<feature type="coiled-coil region" evidence="5">
    <location>
        <begin position="208"/>
        <end position="270"/>
    </location>
</feature>
<name>A0A1I7XL48_HETBA</name>
<sequence>MNRSCEMQQEYDRLKIEMQRAEDDAQQNMNKRRGIAQEKREAKMERDEAEKYQQMKDDLNECDENVSTRQKALKKAQRDSHKLEKEVSDKEKDISKQRPLFVQAKQELIHVKAKLDTANKTLVAALKQAEKNDEQIKALEKSAKDLENKKIQCEAELASQSQEMELNLSEEQINNYVSLKRAAGKKSGIIDMQLNSMRQDHETDKSALLHEERRMKTWQEKIKSKEQEIELSKKRINQLADTAEQQKSLLQDENTNLVHLEKQVKDSKEKLEKQFFLLFVCLTGLFFYVSNELNEVMKQLSDASGDTAEGERVRRRNEAIDNLRRVFPDKL</sequence>
<evidence type="ECO:0000256" key="4">
    <source>
        <dbReference type="ARBA" id="ARBA00023306"/>
    </source>
</evidence>
<reference evidence="8" key="1">
    <citation type="submission" date="2016-11" db="UniProtKB">
        <authorList>
            <consortium name="WormBaseParasite"/>
        </authorList>
    </citation>
    <scope>IDENTIFICATION</scope>
</reference>
<evidence type="ECO:0000313" key="8">
    <source>
        <dbReference type="WBParaSite" id="Hba_18038"/>
    </source>
</evidence>
<organism evidence="7 8">
    <name type="scientific">Heterorhabditis bacteriophora</name>
    <name type="common">Entomopathogenic nematode worm</name>
    <dbReference type="NCBI Taxonomy" id="37862"/>
    <lineage>
        <taxon>Eukaryota</taxon>
        <taxon>Metazoa</taxon>
        <taxon>Ecdysozoa</taxon>
        <taxon>Nematoda</taxon>
        <taxon>Chromadorea</taxon>
        <taxon>Rhabditida</taxon>
        <taxon>Rhabditina</taxon>
        <taxon>Rhabditomorpha</taxon>
        <taxon>Strongyloidea</taxon>
        <taxon>Heterorhabditidae</taxon>
        <taxon>Heterorhabditis</taxon>
    </lineage>
</organism>
<feature type="compositionally biased region" description="Basic and acidic residues" evidence="6">
    <location>
        <begin position="35"/>
        <end position="59"/>
    </location>
</feature>
<evidence type="ECO:0000256" key="1">
    <source>
        <dbReference type="ARBA" id="ARBA00022618"/>
    </source>
</evidence>
<dbReference type="GO" id="GO:0003677">
    <property type="term" value="F:DNA binding"/>
    <property type="evidence" value="ECO:0007669"/>
    <property type="project" value="TreeGrafter"/>
</dbReference>
<dbReference type="PANTHER" id="PTHR18937:SF12">
    <property type="entry name" value="STRUCTURAL MAINTENANCE OF CHROMOSOMES PROTEIN"/>
    <property type="match status" value="1"/>
</dbReference>
<evidence type="ECO:0000256" key="2">
    <source>
        <dbReference type="ARBA" id="ARBA00022776"/>
    </source>
</evidence>
<dbReference type="WBParaSite" id="Hba_18038">
    <property type="protein sequence ID" value="Hba_18038"/>
    <property type="gene ID" value="Hba_18038"/>
</dbReference>
<keyword evidence="4" id="KW-0131">Cell cycle</keyword>
<feature type="region of interest" description="Disordered" evidence="6">
    <location>
        <begin position="21"/>
        <end position="94"/>
    </location>
</feature>
<dbReference type="GO" id="GO:0008278">
    <property type="term" value="C:cohesin complex"/>
    <property type="evidence" value="ECO:0007669"/>
    <property type="project" value="TreeGrafter"/>
</dbReference>
<proteinExistence type="predicted"/>
<evidence type="ECO:0000256" key="5">
    <source>
        <dbReference type="SAM" id="Coils"/>
    </source>
</evidence>
<evidence type="ECO:0000256" key="6">
    <source>
        <dbReference type="SAM" id="MobiDB-lite"/>
    </source>
</evidence>
<keyword evidence="2" id="KW-0498">Mitosis</keyword>
<feature type="compositionally biased region" description="Basic and acidic residues" evidence="6">
    <location>
        <begin position="76"/>
        <end position="94"/>
    </location>
</feature>
<dbReference type="GO" id="GO:0005634">
    <property type="term" value="C:nucleus"/>
    <property type="evidence" value="ECO:0007669"/>
    <property type="project" value="TreeGrafter"/>
</dbReference>
<keyword evidence="3" id="KW-0539">Nucleus</keyword>
<evidence type="ECO:0000256" key="3">
    <source>
        <dbReference type="ARBA" id="ARBA00023242"/>
    </source>
</evidence>
<dbReference type="PANTHER" id="PTHR18937">
    <property type="entry name" value="STRUCTURAL MAINTENANCE OF CHROMOSOMES SMC FAMILY MEMBER"/>
    <property type="match status" value="1"/>
</dbReference>
<keyword evidence="1" id="KW-0132">Cell division</keyword>
<accession>A0A1I7XL48</accession>
<dbReference type="Proteomes" id="UP000095283">
    <property type="component" value="Unplaced"/>
</dbReference>
<keyword evidence="5" id="KW-0175">Coiled coil</keyword>
<dbReference type="AlphaFoldDB" id="A0A1I7XL48"/>
<keyword evidence="7" id="KW-1185">Reference proteome</keyword>
<dbReference type="GO" id="GO:0007062">
    <property type="term" value="P:sister chromatid cohesion"/>
    <property type="evidence" value="ECO:0007669"/>
    <property type="project" value="TreeGrafter"/>
</dbReference>
<evidence type="ECO:0000313" key="7">
    <source>
        <dbReference type="Proteomes" id="UP000095283"/>
    </source>
</evidence>
<protein>
    <submittedName>
        <fullName evidence="8">Myosin_tail_1 domain-containing protein</fullName>
    </submittedName>
</protein>
<dbReference type="GO" id="GO:0051301">
    <property type="term" value="P:cell division"/>
    <property type="evidence" value="ECO:0007669"/>
    <property type="project" value="UniProtKB-KW"/>
</dbReference>